<proteinExistence type="predicted"/>
<reference evidence="2 3" key="4">
    <citation type="journal article" date="1998" name="J. Virol.">
        <title>The R33 G protein-coupled receptor gene of rat cytomegalovirus plays an essential role in the pathogenesis of viral infection.</title>
        <authorList>
            <person name="Beisser P.S."/>
            <person name="Vink C."/>
            <person name="Van Dam J.G."/>
            <person name="Grauls G."/>
            <person name="Vanherle S.J."/>
            <person name="Bruggeman C.A."/>
        </authorList>
    </citation>
    <scope>NUCLEOTIDE SEQUENCE [LARGE SCALE GENOMIC DNA]</scope>
    <source>
        <strain evidence="2 3">Maastricht</strain>
    </source>
</reference>
<reference evidence="2 3" key="8">
    <citation type="journal article" date="2000" name="J. Virol.">
        <title>The r144 major histocompatibility complex class I-like gene of rat cytomegalovirus is dispensable for both acute and long-term infection in the immunocompromised host.</title>
        <authorList>
            <person name="Beisser P.S."/>
            <person name="Kloover J.S."/>
            <person name="Grauls G.E."/>
            <person name="Blok M.J."/>
            <person name="Bruggeman C.A."/>
            <person name="Vink C."/>
        </authorList>
    </citation>
    <scope>NUCLEOTIDE SEQUENCE [LARGE SCALE GENOMIC DNA]</scope>
    <source>
        <strain evidence="2 3">Maastricht</strain>
    </source>
</reference>
<reference evidence="2 3" key="3">
    <citation type="journal article" date="1997" name="J. Gen. Virol.">
        <title>Cloning and functional characterization of the origin of lytic-phase DNA replication of rat cytomegalovirus.</title>
        <authorList>
            <person name="Vink C."/>
            <person name="Beuken E."/>
            <person name="Bruggeman C.A."/>
        </authorList>
    </citation>
    <scope>NUCLEOTIDE SEQUENCE [LARGE SCALE GENOMIC DNA]</scope>
    <source>
        <strain evidence="2 3">Maastricht</strain>
    </source>
</reference>
<reference evidence="2 3" key="6">
    <citation type="journal article" date="1999" name="J. Gen. Virol.">
        <title>The rat cytomegalovirus R32 gene encodes a virion-associated protein that elicits a strong humoral immune response in infected rats.</title>
        <authorList>
            <person name="Beuken E."/>
            <person name="Grauls G."/>
            <person name="Bruggeman C.A."/>
            <person name="Vink C."/>
        </authorList>
    </citation>
    <scope>NUCLEOTIDE SEQUENCE [LARGE SCALE GENOMIC DNA]</scope>
    <source>
        <strain evidence="2 3">Maastricht</strain>
    </source>
</reference>
<reference evidence="2 3" key="9">
    <citation type="journal article" date="2000" name="J. Virol.">
        <title>Complete DNA sequence of the rat cytomegalovirus genome.</title>
        <authorList>
            <person name="Vink C."/>
            <person name="Beuken E."/>
            <person name="Bruggeman C.A."/>
        </authorList>
    </citation>
    <scope>NUCLEOTIDE SEQUENCE [LARGE SCALE GENOMIC DNA]</scope>
    <source>
        <strain evidence="2 3">Maastricht</strain>
    </source>
</reference>
<reference evidence="2 3" key="5">
    <citation type="journal article" date="1998" name="Virology">
        <title>The Maastricht strain and England strain of rat cytomegalovirus represent different betaherpesvirus species rather than strains.</title>
        <authorList>
            <person name="Beisser P.S."/>
            <person name="Kaptein S.J."/>
            <person name="Beuken E."/>
            <person name="Bruggeman C.A."/>
            <person name="Vink C."/>
        </authorList>
    </citation>
    <scope>NUCLEOTIDE SEQUENCE [LARGE SCALE GENOMIC DNA]</scope>
    <source>
        <strain evidence="2 3">Maastricht</strain>
    </source>
</reference>
<evidence type="ECO:0000256" key="1">
    <source>
        <dbReference type="SAM" id="MobiDB-lite"/>
    </source>
</evidence>
<evidence type="ECO:0000313" key="2">
    <source>
        <dbReference type="EMBL" id="AAF99129.1"/>
    </source>
</evidence>
<protein>
    <submittedName>
        <fullName evidence="2">PR28</fullName>
    </submittedName>
</protein>
<feature type="region of interest" description="Disordered" evidence="1">
    <location>
        <begin position="1"/>
        <end position="21"/>
    </location>
</feature>
<accession>Q9DWG0</accession>
<reference evidence="2 3" key="2">
    <citation type="journal article" date="1996" name="J. Virol.">
        <title>Structure of the rat cytomegalovirus genome termini.</title>
        <authorList>
            <person name="Vink C."/>
            <person name="Beuken E."/>
            <person name="Bruggeman C.A."/>
        </authorList>
    </citation>
    <scope>NUCLEOTIDE SEQUENCE [LARGE SCALE GENOMIC DNA]</scope>
    <source>
        <strain evidence="2 3">Maastricht</strain>
    </source>
</reference>
<gene>
    <name evidence="2" type="primary">R28</name>
</gene>
<organism evidence="2 3">
    <name type="scientific">Rat cytomegalovirus (strain Maastricht)</name>
    <dbReference type="NCBI Taxonomy" id="79700"/>
    <lineage>
        <taxon>Viruses</taxon>
        <taxon>Duplodnaviria</taxon>
        <taxon>Heunggongvirae</taxon>
        <taxon>Peploviricota</taxon>
        <taxon>Herviviricetes</taxon>
        <taxon>Herpesvirales</taxon>
        <taxon>Orthoherpesviridae</taxon>
        <taxon>Betaherpesvirinae</taxon>
        <taxon>Muromegalovirus</taxon>
        <taxon>Muromegalovirus muridbeta2</taxon>
        <taxon>Murid betaherpesvirus 2</taxon>
    </lineage>
</organism>
<dbReference type="EMBL" id="AF232689">
    <property type="protein sequence ID" value="AAF99129.1"/>
    <property type="molecule type" value="Genomic_DNA"/>
</dbReference>
<reference evidence="2 3" key="1">
    <citation type="journal article" date="1996" name="J. Gen. Virol.">
        <title>Cloning and sequence analysis of the genes encoding DNA polymerase, glycoprotein B, ICP18.5 and major DNA-binding protein of rat cytomegalovirus.</title>
        <authorList>
            <person name="Beuken E."/>
            <person name="Slobbe R."/>
            <person name="Bruggeman C.A."/>
            <person name="Vink C."/>
        </authorList>
    </citation>
    <scope>NUCLEOTIDE SEQUENCE [LARGE SCALE GENOMIC DNA]</scope>
    <source>
        <strain evidence="2 3">Maastricht</strain>
    </source>
</reference>
<dbReference type="GeneID" id="940287"/>
<sequence length="394" mass="44260">MSGAAASRSDSDGSSDDVFVREPDVRVVTPCPDVRDCVVGDDGEHVVVGTARKILVDEETERRLRPVTVKHELLSRARSANRTSFEDVERCVKENGGVRVDLDDEMEVWYEVGDLATVCPDFDLGQLLRYQCTMHTARMTVIGRLIFGSGEHRLLVAVYSGGDRCYVYSEETRILYIVSERGLDELLVRHGHRHVHEMYDLRPDEDDDGCGVPLSMMPLALCVNIFEVQAFVREKVCLSTFRYGQPSRSASFGKPGGYFMVGDETGLGLAQFFPDRLFGCLRDAGYYVVGRGEQGLIVVCNVMLEVFVLLDRARVLKVANGFPGFLRDRLRTNVQPYRRAFRSGDVDLALMSVGQIRTFKCDVEYALPCAREFYHWLANVDSGPFIQEHCVPTV</sequence>
<name>Q9DWG0_RCMVM</name>
<dbReference type="OrthoDB" id="11261at10239"/>
<keyword evidence="3" id="KW-1185">Reference proteome</keyword>
<dbReference type="KEGG" id="vg:940287"/>
<reference evidence="2 3" key="7">
    <citation type="journal article" date="1999" name="J. Virol.">
        <title>Deletion of the R78 G protein-coupled receptor gene from rat cytomegalovirus results in an attenuated, syncytium-inducing mutant strain.</title>
        <authorList>
            <person name="Beisser P.S."/>
            <person name="Grauls G."/>
            <person name="Bruggeman C.A."/>
            <person name="Vink C."/>
        </authorList>
    </citation>
    <scope>NUCLEOTIDE SEQUENCE [LARGE SCALE GENOMIC DNA]</scope>
    <source>
        <strain evidence="2 3">Maastricht</strain>
    </source>
</reference>
<organismHost>
    <name type="scientific">Rattus</name>
    <name type="common">rats</name>
    <dbReference type="NCBI Taxonomy" id="10114"/>
</organismHost>
<dbReference type="Proteomes" id="UP000008288">
    <property type="component" value="Segment"/>
</dbReference>
<reference evidence="2 3" key="10">
    <citation type="journal article" date="2000" name="Virus Res.">
        <title>Rat cytomegalovirus R89 is a highly conserved gene which expresses a spliced transcript.</title>
        <authorList>
            <person name="Gruijthuijsen Y.K."/>
            <person name="Beuken E."/>
            <person name="Bruggeman C.A."/>
            <person name="Vink C."/>
        </authorList>
    </citation>
    <scope>NUCLEOTIDE SEQUENCE [LARGE SCALE GENOMIC DNA]</scope>
    <source>
        <strain evidence="2 3">Maastricht</strain>
    </source>
</reference>
<dbReference type="RefSeq" id="NP_064134.1">
    <property type="nucleotide sequence ID" value="NC_002512.2"/>
</dbReference>
<evidence type="ECO:0000313" key="3">
    <source>
        <dbReference type="Proteomes" id="UP000008288"/>
    </source>
</evidence>